<keyword evidence="3" id="KW-1185">Reference proteome</keyword>
<keyword evidence="1" id="KW-0472">Membrane</keyword>
<accession>A0ABN8EDA8</accession>
<protein>
    <recommendedName>
        <fullName evidence="4">Integral membrane protein</fullName>
    </recommendedName>
</protein>
<reference evidence="2" key="1">
    <citation type="submission" date="2021-12" db="EMBL/GenBank/DDBJ databases">
        <authorList>
            <person name="Rodrigo-Torres L."/>
            <person name="Arahal R. D."/>
            <person name="Lucena T."/>
        </authorList>
    </citation>
    <scope>NUCLEOTIDE SEQUENCE</scope>
    <source>
        <strain evidence="2">CECT 8267</strain>
    </source>
</reference>
<proteinExistence type="predicted"/>
<feature type="transmembrane region" description="Helical" evidence="1">
    <location>
        <begin position="86"/>
        <end position="107"/>
    </location>
</feature>
<name>A0ABN8EDA8_9GAMM</name>
<organism evidence="2 3">
    <name type="scientific">Sinobacterium norvegicum</name>
    <dbReference type="NCBI Taxonomy" id="1641715"/>
    <lineage>
        <taxon>Bacteria</taxon>
        <taxon>Pseudomonadati</taxon>
        <taxon>Pseudomonadota</taxon>
        <taxon>Gammaproteobacteria</taxon>
        <taxon>Cellvibrionales</taxon>
        <taxon>Spongiibacteraceae</taxon>
        <taxon>Sinobacterium</taxon>
    </lineage>
</organism>
<dbReference type="RefSeq" id="WP_237442662.1">
    <property type="nucleotide sequence ID" value="NZ_CAKLPX010000001.1"/>
</dbReference>
<comment type="caution">
    <text evidence="2">The sequence shown here is derived from an EMBL/GenBank/DDBJ whole genome shotgun (WGS) entry which is preliminary data.</text>
</comment>
<dbReference type="EMBL" id="CAKLPX010000001">
    <property type="protein sequence ID" value="CAH0989959.1"/>
    <property type="molecule type" value="Genomic_DNA"/>
</dbReference>
<gene>
    <name evidence="2" type="ORF">SIN8267_00031</name>
</gene>
<evidence type="ECO:0000256" key="1">
    <source>
        <dbReference type="SAM" id="Phobius"/>
    </source>
</evidence>
<keyword evidence="1" id="KW-1133">Transmembrane helix</keyword>
<dbReference type="Proteomes" id="UP000838100">
    <property type="component" value="Unassembled WGS sequence"/>
</dbReference>
<feature type="transmembrane region" description="Helical" evidence="1">
    <location>
        <begin position="42"/>
        <end position="59"/>
    </location>
</feature>
<sequence length="118" mass="12703">MDLSQFSDNTVAWAVYALSALGCLFVAWRIALWFNNVEVRKIFGIVAAAVLMTPAYTSASGGDMAPAFMVLVMEFLAKNNAGVMRAAQPLLTIILLGVSISLVSLLVRKVTHKAEPES</sequence>
<evidence type="ECO:0000313" key="2">
    <source>
        <dbReference type="EMBL" id="CAH0989959.1"/>
    </source>
</evidence>
<keyword evidence="1" id="KW-0812">Transmembrane</keyword>
<evidence type="ECO:0000313" key="3">
    <source>
        <dbReference type="Proteomes" id="UP000838100"/>
    </source>
</evidence>
<feature type="transmembrane region" description="Helical" evidence="1">
    <location>
        <begin position="12"/>
        <end position="30"/>
    </location>
</feature>
<evidence type="ECO:0008006" key="4">
    <source>
        <dbReference type="Google" id="ProtNLM"/>
    </source>
</evidence>